<organism evidence="14 15">
    <name type="scientific">Dioscorea zingiberensis</name>
    <dbReference type="NCBI Taxonomy" id="325984"/>
    <lineage>
        <taxon>Eukaryota</taxon>
        <taxon>Viridiplantae</taxon>
        <taxon>Streptophyta</taxon>
        <taxon>Embryophyta</taxon>
        <taxon>Tracheophyta</taxon>
        <taxon>Spermatophyta</taxon>
        <taxon>Magnoliopsida</taxon>
        <taxon>Liliopsida</taxon>
        <taxon>Dioscoreales</taxon>
        <taxon>Dioscoreaceae</taxon>
        <taxon>Dioscorea</taxon>
    </lineage>
</organism>
<dbReference type="InterPro" id="IPR045103">
    <property type="entry name" value="RNF5/RNF185-like"/>
</dbReference>
<dbReference type="EC" id="2.3.2.27" evidence="11"/>
<reference evidence="14" key="1">
    <citation type="submission" date="2021-03" db="EMBL/GenBank/DDBJ databases">
        <authorList>
            <person name="Li Z."/>
            <person name="Yang C."/>
        </authorList>
    </citation>
    <scope>NUCLEOTIDE SEQUENCE</scope>
    <source>
        <strain evidence="14">Dzin_1.0</strain>
        <tissue evidence="14">Leaf</tissue>
    </source>
</reference>
<dbReference type="GO" id="GO:0061630">
    <property type="term" value="F:ubiquitin protein ligase activity"/>
    <property type="evidence" value="ECO:0007669"/>
    <property type="project" value="UniProtKB-UniRule"/>
</dbReference>
<keyword evidence="4 11" id="KW-0808">Transferase</keyword>
<dbReference type="CDD" id="cd16534">
    <property type="entry name" value="RING-HC_RNF5-like"/>
    <property type="match status" value="1"/>
</dbReference>
<protein>
    <recommendedName>
        <fullName evidence="11">E3 ubiquitin-protein ligase RMA</fullName>
        <ecNumber evidence="11">2.3.2.27</ecNumber>
    </recommendedName>
    <alternativeName>
        <fullName evidence="11">Protein RING membrane-anchor</fullName>
    </alternativeName>
    <alternativeName>
        <fullName evidence="11">RING-type E3 ubiquitin transferase RMA</fullName>
    </alternativeName>
</protein>
<keyword evidence="6 10" id="KW-0863">Zinc-finger</keyword>
<keyword evidence="11" id="KW-0256">Endoplasmic reticulum</keyword>
<comment type="caution">
    <text evidence="14">The sequence shown here is derived from an EMBL/GenBank/DDBJ whole genome shotgun (WGS) entry which is preliminary data.</text>
</comment>
<evidence type="ECO:0000256" key="1">
    <source>
        <dbReference type="ARBA" id="ARBA00000900"/>
    </source>
</evidence>
<gene>
    <name evidence="14" type="ORF">J5N97_018845</name>
</gene>
<dbReference type="SUPFAM" id="SSF57850">
    <property type="entry name" value="RING/U-box"/>
    <property type="match status" value="1"/>
</dbReference>
<evidence type="ECO:0000313" key="15">
    <source>
        <dbReference type="Proteomes" id="UP001085076"/>
    </source>
</evidence>
<keyword evidence="8 11" id="KW-0862">Zinc</keyword>
<dbReference type="PROSITE" id="PS00518">
    <property type="entry name" value="ZF_RING_1"/>
    <property type="match status" value="1"/>
</dbReference>
<evidence type="ECO:0000256" key="7">
    <source>
        <dbReference type="ARBA" id="ARBA00022786"/>
    </source>
</evidence>
<dbReference type="InterPro" id="IPR017907">
    <property type="entry name" value="Znf_RING_CS"/>
</dbReference>
<evidence type="ECO:0000256" key="6">
    <source>
        <dbReference type="ARBA" id="ARBA00022771"/>
    </source>
</evidence>
<keyword evidence="5 11" id="KW-0479">Metal-binding</keyword>
<feature type="domain" description="RING-type" evidence="13">
    <location>
        <begin position="214"/>
        <end position="255"/>
    </location>
</feature>
<evidence type="ECO:0000256" key="8">
    <source>
        <dbReference type="ARBA" id="ARBA00022833"/>
    </source>
</evidence>
<evidence type="ECO:0000256" key="11">
    <source>
        <dbReference type="RuleBase" id="RU369090"/>
    </source>
</evidence>
<dbReference type="InterPro" id="IPR013083">
    <property type="entry name" value="Znf_RING/FYVE/PHD"/>
</dbReference>
<dbReference type="GO" id="GO:0005789">
    <property type="term" value="C:endoplasmic reticulum membrane"/>
    <property type="evidence" value="ECO:0007669"/>
    <property type="project" value="UniProtKB-SubCell"/>
</dbReference>
<comment type="domain">
    <text evidence="11">The RING-type zinc finger domain is responsible for E3 ligase activity.</text>
</comment>
<keyword evidence="7 11" id="KW-0833">Ubl conjugation pathway</keyword>
<evidence type="ECO:0000256" key="9">
    <source>
        <dbReference type="ARBA" id="ARBA00023136"/>
    </source>
</evidence>
<evidence type="ECO:0000256" key="12">
    <source>
        <dbReference type="SAM" id="MobiDB-lite"/>
    </source>
</evidence>
<dbReference type="Gene3D" id="3.30.40.10">
    <property type="entry name" value="Zinc/RING finger domain, C3HC4 (zinc finger)"/>
    <property type="match status" value="1"/>
</dbReference>
<sequence length="505" mass="55387">MADEGNLGGIADMDLNLNLGLPPSYLHGVLDLGSALAINSSSTAEEENRDEIKSPEPEVPSLPDDGTAAPDVEDLAVAPLLTPGPLNEPEYVEPLQTVAANEGIPENSTSPIVGRPSSPATFAPFFRSWPLTQGRRENGQSSFGQPPFNGPGFVFPRLIESPFHSPVESPIQHPGVQPLEAPERLQEEKGNSPVQRSEESSEETKNNAVAEFECNVCFDTPKDPVVTSCGHLFCWPCLHEWIQRNQDDKQCPMCKGELSESNIIPIYGRGNSVIGGKGDNKVEQGGKHSPVITLRPRGSRFESFNQWFEAIFEVADDDTAATWRGLLDEGMRTVFQRVVEPSIREMFNTCYVRLMEMQMDEGEFQIGANIGDILRQRVRPRQRPQLDGTGLPSSSTEECLWRWFILSGLAKTQRLIAVTNLDRMFERISNNPFSGVTIAAGSPTEHQPSASSTMAVIQGDVVVPNAAAEPNSAESSLRRRMRNTTSGLLNGDDGDGHPNTRRRLD</sequence>
<evidence type="ECO:0000256" key="2">
    <source>
        <dbReference type="ARBA" id="ARBA00004308"/>
    </source>
</evidence>
<dbReference type="AlphaFoldDB" id="A0A9D5CD17"/>
<proteinExistence type="predicted"/>
<feature type="region of interest" description="Disordered" evidence="12">
    <location>
        <begin position="182"/>
        <end position="205"/>
    </location>
</feature>
<dbReference type="Pfam" id="PF00097">
    <property type="entry name" value="zf-C3HC4"/>
    <property type="match status" value="1"/>
</dbReference>
<evidence type="ECO:0000256" key="10">
    <source>
        <dbReference type="PROSITE-ProRule" id="PRU00175"/>
    </source>
</evidence>
<feature type="region of interest" description="Disordered" evidence="12">
    <location>
        <begin position="468"/>
        <end position="505"/>
    </location>
</feature>
<accession>A0A9D5CD17</accession>
<evidence type="ECO:0000259" key="13">
    <source>
        <dbReference type="PROSITE" id="PS50089"/>
    </source>
</evidence>
<dbReference type="InterPro" id="IPR001841">
    <property type="entry name" value="Znf_RING"/>
</dbReference>
<evidence type="ECO:0000256" key="4">
    <source>
        <dbReference type="ARBA" id="ARBA00022679"/>
    </source>
</evidence>
<dbReference type="GO" id="GO:0008270">
    <property type="term" value="F:zinc ion binding"/>
    <property type="evidence" value="ECO:0007669"/>
    <property type="project" value="UniProtKB-KW"/>
</dbReference>
<name>A0A9D5CD17_9LILI</name>
<evidence type="ECO:0000256" key="3">
    <source>
        <dbReference type="ARBA" id="ARBA00004906"/>
    </source>
</evidence>
<keyword evidence="15" id="KW-1185">Reference proteome</keyword>
<dbReference type="OrthoDB" id="6270329at2759"/>
<keyword evidence="9" id="KW-0472">Membrane</keyword>
<dbReference type="SMART" id="SM00184">
    <property type="entry name" value="RING"/>
    <property type="match status" value="1"/>
</dbReference>
<evidence type="ECO:0000313" key="14">
    <source>
        <dbReference type="EMBL" id="KAJ0970886.1"/>
    </source>
</evidence>
<dbReference type="InterPro" id="IPR018957">
    <property type="entry name" value="Znf_C3HC4_RING-type"/>
</dbReference>
<feature type="region of interest" description="Disordered" evidence="12">
    <location>
        <begin position="40"/>
        <end position="73"/>
    </location>
</feature>
<comment type="subcellular location">
    <subcellularLocation>
        <location evidence="2">Endomembrane system</location>
    </subcellularLocation>
    <subcellularLocation>
        <location evidence="11">Endoplasmic reticulum membrane</location>
        <topology evidence="11">Single-pass type IV membrane protein</topology>
    </subcellularLocation>
</comment>
<dbReference type="EMBL" id="JAGGNH010000005">
    <property type="protein sequence ID" value="KAJ0970886.1"/>
    <property type="molecule type" value="Genomic_DNA"/>
</dbReference>
<dbReference type="Proteomes" id="UP001085076">
    <property type="component" value="Miscellaneous, Linkage group lg05"/>
</dbReference>
<comment type="pathway">
    <text evidence="3 11">Protein modification; protein ubiquitination.</text>
</comment>
<feature type="compositionally biased region" description="Basic and acidic residues" evidence="12">
    <location>
        <begin position="494"/>
        <end position="505"/>
    </location>
</feature>
<comment type="catalytic activity">
    <reaction evidence="1 11">
        <text>S-ubiquitinyl-[E2 ubiquitin-conjugating enzyme]-L-cysteine + [acceptor protein]-L-lysine = [E2 ubiquitin-conjugating enzyme]-L-cysteine + N(6)-ubiquitinyl-[acceptor protein]-L-lysine.</text>
        <dbReference type="EC" id="2.3.2.27"/>
    </reaction>
</comment>
<evidence type="ECO:0000256" key="5">
    <source>
        <dbReference type="ARBA" id="ARBA00022723"/>
    </source>
</evidence>
<comment type="function">
    <text evidence="11">E3 ubiquitin-protein ligase.</text>
</comment>
<dbReference type="PROSITE" id="PS50089">
    <property type="entry name" value="ZF_RING_2"/>
    <property type="match status" value="1"/>
</dbReference>
<dbReference type="PANTHER" id="PTHR12313">
    <property type="entry name" value="E3 UBIQUITIN-PROTEIN LIGASE RNF5-RELATED"/>
    <property type="match status" value="1"/>
</dbReference>
<reference evidence="14" key="2">
    <citation type="journal article" date="2022" name="Hortic Res">
        <title>The genome of Dioscorea zingiberensis sheds light on the biosynthesis, origin and evolution of the medicinally important diosgenin saponins.</title>
        <authorList>
            <person name="Li Y."/>
            <person name="Tan C."/>
            <person name="Li Z."/>
            <person name="Guo J."/>
            <person name="Li S."/>
            <person name="Chen X."/>
            <person name="Wang C."/>
            <person name="Dai X."/>
            <person name="Yang H."/>
            <person name="Song W."/>
            <person name="Hou L."/>
            <person name="Xu J."/>
            <person name="Tong Z."/>
            <person name="Xu A."/>
            <person name="Yuan X."/>
            <person name="Wang W."/>
            <person name="Yang Q."/>
            <person name="Chen L."/>
            <person name="Sun Z."/>
            <person name="Wang K."/>
            <person name="Pan B."/>
            <person name="Chen J."/>
            <person name="Bao Y."/>
            <person name="Liu F."/>
            <person name="Qi X."/>
            <person name="Gang D.R."/>
            <person name="Wen J."/>
            <person name="Li J."/>
        </authorList>
    </citation>
    <scope>NUCLEOTIDE SEQUENCE</scope>
    <source>
        <strain evidence="14">Dzin_1.0</strain>
    </source>
</reference>
<dbReference type="GO" id="GO:0006511">
    <property type="term" value="P:ubiquitin-dependent protein catabolic process"/>
    <property type="evidence" value="ECO:0007669"/>
    <property type="project" value="UniProtKB-UniRule"/>
</dbReference>